<feature type="transmembrane region" description="Helical" evidence="14">
    <location>
        <begin position="92"/>
        <end position="111"/>
    </location>
</feature>
<dbReference type="PANTHER" id="PTHR30622">
    <property type="entry name" value="UNDECAPRENYL-DIPHOSPHATASE"/>
    <property type="match status" value="1"/>
</dbReference>
<evidence type="ECO:0000256" key="4">
    <source>
        <dbReference type="ARBA" id="ARBA00021581"/>
    </source>
</evidence>
<evidence type="ECO:0000256" key="11">
    <source>
        <dbReference type="ARBA" id="ARBA00032707"/>
    </source>
</evidence>
<dbReference type="Proteomes" id="UP000029273">
    <property type="component" value="Unassembled WGS sequence"/>
</dbReference>
<feature type="transmembrane region" description="Helical" evidence="14">
    <location>
        <begin position="225"/>
        <end position="247"/>
    </location>
</feature>
<evidence type="ECO:0000256" key="5">
    <source>
        <dbReference type="ARBA" id="ARBA00022475"/>
    </source>
</evidence>
<dbReference type="EC" id="3.6.1.27" evidence="3 14"/>
<keyword evidence="14" id="KW-0133">Cell shape</keyword>
<organism evidence="15 16">
    <name type="scientific">Acidihalobacter prosperus</name>
    <dbReference type="NCBI Taxonomy" id="160660"/>
    <lineage>
        <taxon>Bacteria</taxon>
        <taxon>Pseudomonadati</taxon>
        <taxon>Pseudomonadota</taxon>
        <taxon>Gammaproteobacteria</taxon>
        <taxon>Chromatiales</taxon>
        <taxon>Ectothiorhodospiraceae</taxon>
        <taxon>Acidihalobacter</taxon>
    </lineage>
</organism>
<reference evidence="15 16" key="1">
    <citation type="journal article" date="2014" name="Genome Announc.">
        <title>Draft Genome Sequence of the Iron-Oxidizing, Acidophilic, and Halotolerant 'Thiobacillus prosperus' Type Strain DSM 5130.</title>
        <authorList>
            <person name="Ossandon F.J."/>
            <person name="Cardenas J.P."/>
            <person name="Corbett M."/>
            <person name="Quatrini R."/>
            <person name="Holmes D.S."/>
            <person name="Watkin E."/>
        </authorList>
    </citation>
    <scope>NUCLEOTIDE SEQUENCE [LARGE SCALE GENOMIC DNA]</scope>
    <source>
        <strain evidence="15 16">DSM 5130</strain>
    </source>
</reference>
<keyword evidence="8 14" id="KW-1133">Transmembrane helix</keyword>
<name>A0A1A6C6Q3_9GAMM</name>
<dbReference type="AlphaFoldDB" id="A0A1A6C6Q3"/>
<evidence type="ECO:0000256" key="12">
    <source>
        <dbReference type="ARBA" id="ARBA00032932"/>
    </source>
</evidence>
<feature type="transmembrane region" description="Helical" evidence="14">
    <location>
        <begin position="259"/>
        <end position="276"/>
    </location>
</feature>
<accession>A0A1A6C6Q3</accession>
<evidence type="ECO:0000256" key="1">
    <source>
        <dbReference type="ARBA" id="ARBA00004651"/>
    </source>
</evidence>
<dbReference type="STRING" id="160660.BJI67_12740"/>
<dbReference type="PANTHER" id="PTHR30622:SF4">
    <property type="entry name" value="UNDECAPRENYL-DIPHOSPHATASE"/>
    <property type="match status" value="1"/>
</dbReference>
<dbReference type="GO" id="GO:0050380">
    <property type="term" value="F:undecaprenyl-diphosphatase activity"/>
    <property type="evidence" value="ECO:0007669"/>
    <property type="project" value="UniProtKB-UniRule"/>
</dbReference>
<dbReference type="GO" id="GO:0071555">
    <property type="term" value="P:cell wall organization"/>
    <property type="evidence" value="ECO:0007669"/>
    <property type="project" value="UniProtKB-KW"/>
</dbReference>
<comment type="catalytic activity">
    <reaction evidence="13 14">
        <text>di-trans,octa-cis-undecaprenyl diphosphate + H2O = di-trans,octa-cis-undecaprenyl phosphate + phosphate + H(+)</text>
        <dbReference type="Rhea" id="RHEA:28094"/>
        <dbReference type="ChEBI" id="CHEBI:15377"/>
        <dbReference type="ChEBI" id="CHEBI:15378"/>
        <dbReference type="ChEBI" id="CHEBI:43474"/>
        <dbReference type="ChEBI" id="CHEBI:58405"/>
        <dbReference type="ChEBI" id="CHEBI:60392"/>
        <dbReference type="EC" id="3.6.1.27"/>
    </reaction>
</comment>
<dbReference type="EMBL" id="JQSG02000002">
    <property type="protein sequence ID" value="OBS10241.1"/>
    <property type="molecule type" value="Genomic_DNA"/>
</dbReference>
<gene>
    <name evidence="14" type="primary">uppP</name>
    <name evidence="15" type="ORF">Thpro_021291</name>
</gene>
<feature type="transmembrane region" description="Helical" evidence="14">
    <location>
        <begin position="47"/>
        <end position="68"/>
    </location>
</feature>
<dbReference type="GO" id="GO:0008360">
    <property type="term" value="P:regulation of cell shape"/>
    <property type="evidence" value="ECO:0007669"/>
    <property type="project" value="UniProtKB-KW"/>
</dbReference>
<keyword evidence="6 14" id="KW-0812">Transmembrane</keyword>
<evidence type="ECO:0000256" key="7">
    <source>
        <dbReference type="ARBA" id="ARBA00022801"/>
    </source>
</evidence>
<dbReference type="GO" id="GO:0009252">
    <property type="term" value="P:peptidoglycan biosynthetic process"/>
    <property type="evidence" value="ECO:0007669"/>
    <property type="project" value="UniProtKB-KW"/>
</dbReference>
<evidence type="ECO:0000256" key="9">
    <source>
        <dbReference type="ARBA" id="ARBA00023136"/>
    </source>
</evidence>
<comment type="miscellaneous">
    <text evidence="14">Bacitracin is thought to be involved in the inhibition of peptidoglycan synthesis by sequestering undecaprenyl diphosphate, thereby reducing the pool of lipid carrier available.</text>
</comment>
<keyword evidence="5 14" id="KW-1003">Cell membrane</keyword>
<evidence type="ECO:0000313" key="15">
    <source>
        <dbReference type="EMBL" id="OBS10241.1"/>
    </source>
</evidence>
<comment type="subcellular location">
    <subcellularLocation>
        <location evidence="1 14">Cell membrane</location>
        <topology evidence="1 14">Multi-pass membrane protein</topology>
    </subcellularLocation>
</comment>
<keyword evidence="16" id="KW-1185">Reference proteome</keyword>
<evidence type="ECO:0000256" key="8">
    <source>
        <dbReference type="ARBA" id="ARBA00022989"/>
    </source>
</evidence>
<proteinExistence type="inferred from homology"/>
<comment type="similarity">
    <text evidence="2 14">Belongs to the UppP family.</text>
</comment>
<dbReference type="RefSeq" id="WP_201786949.1">
    <property type="nucleotide sequence ID" value="NZ_JQSG02000002.1"/>
</dbReference>
<evidence type="ECO:0000256" key="14">
    <source>
        <dbReference type="HAMAP-Rule" id="MF_01006"/>
    </source>
</evidence>
<keyword evidence="10 14" id="KW-0046">Antibiotic resistance</keyword>
<keyword evidence="14" id="KW-0961">Cell wall biogenesis/degradation</keyword>
<evidence type="ECO:0000256" key="3">
    <source>
        <dbReference type="ARBA" id="ARBA00012374"/>
    </source>
</evidence>
<feature type="transmembrane region" description="Helical" evidence="14">
    <location>
        <begin position="190"/>
        <end position="213"/>
    </location>
</feature>
<dbReference type="Pfam" id="PF02673">
    <property type="entry name" value="BacA"/>
    <property type="match status" value="1"/>
</dbReference>
<keyword evidence="14" id="KW-0573">Peptidoglycan synthesis</keyword>
<keyword evidence="7 14" id="KW-0378">Hydrolase</keyword>
<evidence type="ECO:0000313" key="16">
    <source>
        <dbReference type="Proteomes" id="UP000029273"/>
    </source>
</evidence>
<dbReference type="GO" id="GO:0046677">
    <property type="term" value="P:response to antibiotic"/>
    <property type="evidence" value="ECO:0007669"/>
    <property type="project" value="UniProtKB-UniRule"/>
</dbReference>
<evidence type="ECO:0000256" key="2">
    <source>
        <dbReference type="ARBA" id="ARBA00010621"/>
    </source>
</evidence>
<comment type="caution">
    <text evidence="15">The sequence shown here is derived from an EMBL/GenBank/DDBJ whole genome shotgun (WGS) entry which is preliminary data.</text>
</comment>
<evidence type="ECO:0000256" key="10">
    <source>
        <dbReference type="ARBA" id="ARBA00023251"/>
    </source>
</evidence>
<keyword evidence="9 14" id="KW-0472">Membrane</keyword>
<comment type="function">
    <text evidence="14">Catalyzes the dephosphorylation of undecaprenyl diphosphate (UPP). Confers resistance to bacitracin.</text>
</comment>
<evidence type="ECO:0000256" key="6">
    <source>
        <dbReference type="ARBA" id="ARBA00022692"/>
    </source>
</evidence>
<dbReference type="HAMAP" id="MF_01006">
    <property type="entry name" value="Undec_diphosphatase"/>
    <property type="match status" value="1"/>
</dbReference>
<dbReference type="InterPro" id="IPR003824">
    <property type="entry name" value="UppP"/>
</dbReference>
<dbReference type="GO" id="GO:0005886">
    <property type="term" value="C:plasma membrane"/>
    <property type="evidence" value="ECO:0007669"/>
    <property type="project" value="UniProtKB-SubCell"/>
</dbReference>
<dbReference type="NCBIfam" id="NF001397">
    <property type="entry name" value="PRK00281.3-4"/>
    <property type="match status" value="1"/>
</dbReference>
<protein>
    <recommendedName>
        <fullName evidence="4 14">Undecaprenyl-diphosphatase</fullName>
        <ecNumber evidence="3 14">3.6.1.27</ecNumber>
    </recommendedName>
    <alternativeName>
        <fullName evidence="12 14">Bacitracin resistance protein</fullName>
    </alternativeName>
    <alternativeName>
        <fullName evidence="11 14">Undecaprenyl pyrophosphate phosphatase</fullName>
    </alternativeName>
</protein>
<feature type="transmembrane region" description="Helical" evidence="14">
    <location>
        <begin position="7"/>
        <end position="27"/>
    </location>
</feature>
<sequence>MTEPSSLHLFLMAVLQGVTELFPISSLGHSVLVPGMLHWPLDRDAPWFLPFIVVLHLGTASALLLYFWRDWWQLLAGLWRARGGANNAEARLFWMLVVGTIPAGLIGLALHHQISRLFGLFELAAIFLMVNGLMLLIGDSLKRRTPDGGLGTLTWRKAVLIGVAQSVALIPGMSRSGATLVAGLGAGLDYAAAARFSFLLATPIIAAAGVLEVPKLLHHGIPGGLLHVIVLAGLLAGVFAWLSTWFLMRWFSGHEVSALRPYAVYCLLMGALAIGVG</sequence>
<feature type="transmembrane region" description="Helical" evidence="14">
    <location>
        <begin position="117"/>
        <end position="137"/>
    </location>
</feature>
<feature type="transmembrane region" description="Helical" evidence="14">
    <location>
        <begin position="158"/>
        <end position="178"/>
    </location>
</feature>
<evidence type="ECO:0000256" key="13">
    <source>
        <dbReference type="ARBA" id="ARBA00047594"/>
    </source>
</evidence>